<keyword evidence="6" id="KW-1185">Reference proteome</keyword>
<name>A0A8J3C3F7_9ACTN</name>
<dbReference type="InterPro" id="IPR036388">
    <property type="entry name" value="WH-like_DNA-bd_sf"/>
</dbReference>
<dbReference type="Gene3D" id="1.25.40.10">
    <property type="entry name" value="Tetratricopeptide repeat domain"/>
    <property type="match status" value="1"/>
</dbReference>
<reference evidence="5" key="2">
    <citation type="submission" date="2020-09" db="EMBL/GenBank/DDBJ databases">
        <authorList>
            <person name="Sun Q."/>
            <person name="Zhou Y."/>
        </authorList>
    </citation>
    <scope>NUCLEOTIDE SEQUENCE</scope>
    <source>
        <strain evidence="5">CGMCC 4.7299</strain>
    </source>
</reference>
<evidence type="ECO:0000313" key="6">
    <source>
        <dbReference type="Proteomes" id="UP000656042"/>
    </source>
</evidence>
<evidence type="ECO:0000256" key="3">
    <source>
        <dbReference type="SAM" id="MobiDB-lite"/>
    </source>
</evidence>
<gene>
    <name evidence="5" type="ORF">GCM10012284_43680</name>
</gene>
<feature type="region of interest" description="Disordered" evidence="3">
    <location>
        <begin position="1"/>
        <end position="21"/>
    </location>
</feature>
<keyword evidence="2" id="KW-0067">ATP-binding</keyword>
<dbReference type="CDD" id="cd06170">
    <property type="entry name" value="LuxR_C_like"/>
    <property type="match status" value="1"/>
</dbReference>
<feature type="domain" description="HTH luxR-type" evidence="4">
    <location>
        <begin position="928"/>
        <end position="990"/>
    </location>
</feature>
<dbReference type="PANTHER" id="PTHR16305:SF35">
    <property type="entry name" value="TRANSCRIPTIONAL ACTIVATOR DOMAIN"/>
    <property type="match status" value="1"/>
</dbReference>
<evidence type="ECO:0000259" key="4">
    <source>
        <dbReference type="PROSITE" id="PS50043"/>
    </source>
</evidence>
<dbReference type="PANTHER" id="PTHR16305">
    <property type="entry name" value="TESTICULAR SOLUBLE ADENYLYL CYCLASE"/>
    <property type="match status" value="1"/>
</dbReference>
<dbReference type="InterPro" id="IPR011990">
    <property type="entry name" value="TPR-like_helical_dom_sf"/>
</dbReference>
<dbReference type="GO" id="GO:0004016">
    <property type="term" value="F:adenylate cyclase activity"/>
    <property type="evidence" value="ECO:0007669"/>
    <property type="project" value="TreeGrafter"/>
</dbReference>
<dbReference type="Pfam" id="PF00196">
    <property type="entry name" value="GerE"/>
    <property type="match status" value="1"/>
</dbReference>
<evidence type="ECO:0000256" key="2">
    <source>
        <dbReference type="ARBA" id="ARBA00022840"/>
    </source>
</evidence>
<dbReference type="Gene3D" id="1.10.10.10">
    <property type="entry name" value="Winged helix-like DNA-binding domain superfamily/Winged helix DNA-binding domain"/>
    <property type="match status" value="1"/>
</dbReference>
<dbReference type="PRINTS" id="PR00038">
    <property type="entry name" value="HTHLUXR"/>
</dbReference>
<dbReference type="SMART" id="SM00421">
    <property type="entry name" value="HTH_LUXR"/>
    <property type="match status" value="1"/>
</dbReference>
<organism evidence="5 6">
    <name type="scientific">Mangrovihabitans endophyticus</name>
    <dbReference type="NCBI Taxonomy" id="1751298"/>
    <lineage>
        <taxon>Bacteria</taxon>
        <taxon>Bacillati</taxon>
        <taxon>Actinomycetota</taxon>
        <taxon>Actinomycetes</taxon>
        <taxon>Micromonosporales</taxon>
        <taxon>Micromonosporaceae</taxon>
        <taxon>Mangrovihabitans</taxon>
    </lineage>
</organism>
<dbReference type="InterPro" id="IPR027417">
    <property type="entry name" value="P-loop_NTPase"/>
</dbReference>
<accession>A0A8J3C3F7</accession>
<dbReference type="GO" id="GO:0006355">
    <property type="term" value="P:regulation of DNA-templated transcription"/>
    <property type="evidence" value="ECO:0007669"/>
    <property type="project" value="InterPro"/>
</dbReference>
<dbReference type="Pfam" id="PF13191">
    <property type="entry name" value="AAA_16"/>
    <property type="match status" value="1"/>
</dbReference>
<dbReference type="SUPFAM" id="SSF46894">
    <property type="entry name" value="C-terminal effector domain of the bipartite response regulators"/>
    <property type="match status" value="1"/>
</dbReference>
<dbReference type="PROSITE" id="PS50043">
    <property type="entry name" value="HTH_LUXR_2"/>
    <property type="match status" value="1"/>
</dbReference>
<dbReference type="Gene3D" id="3.40.50.300">
    <property type="entry name" value="P-loop containing nucleotide triphosphate hydrolases"/>
    <property type="match status" value="1"/>
</dbReference>
<dbReference type="SUPFAM" id="SSF52540">
    <property type="entry name" value="P-loop containing nucleoside triphosphate hydrolases"/>
    <property type="match status" value="1"/>
</dbReference>
<dbReference type="GO" id="GO:0005737">
    <property type="term" value="C:cytoplasm"/>
    <property type="evidence" value="ECO:0007669"/>
    <property type="project" value="TreeGrafter"/>
</dbReference>
<evidence type="ECO:0000313" key="5">
    <source>
        <dbReference type="EMBL" id="GGL04346.1"/>
    </source>
</evidence>
<sequence length="991" mass="104483">MPAYGGETTAAEGRPSAGPHEARRFVGRAAQLAMVTGMLASERPHASFAVVEGDPGIGKSRLLAELADWASGHGTAVLTGRTAEQGVSHPFELLLDVLAGAEDASSSGADGGGRPAPVGRASGGMLLERLASAEHAALTGGVLGVERHRLYRAVRDSLTAAAGRRRLLVLLDDVHAADEASLELLDYLVRHPPKANVVVVLAARTGRLPTRLRGSLSRLRDDVARVMLAPLSAAEVDELTTAESPNRRRWLYEASCGNPLYLEILSAGESRPVWELGRSPAIVDDRVAVAIDDMIRAELRALPSDQRLVAAAAAVAGDNFDPAYVAHVADLPPARTDAATDALVARDVLRSAGAQLVFRHPLVRAAAYGLAGPAWRLAAHGRAAAYLAGLGEPPSRQAPHLEQAFRPGDVAAAKVLAAAAEQVLDTAPSASTHWLYAALRALPDRPDTLDRRHQLWLLLARALTVCGRLAESKEILHRLVAVASRHRCPALELLAANERLLGRLPEARAILLGELARANGESVGHEDAAGPGAQAGPDTTAGTCDDVAVRLELAATEILDGGLADAEVHATAVLERCGRDPARRGAAAAASTLLTLVRVQAGRHAAAGAQLAHAQWAVDGLDDAELRGMLDLVSPLAWTELMAERYDDAMRHLDRGVRVARRFGRNHVVPEMYLVRSVVHGRVGRVTEALRDAEDAEEIAMAVGGRELHRFATTMRLRPLLWHSGPARAAAVLTGIRRAPSLRSSWWRASASAAIAEVALDLGDLQLCRSVLPDAGNAELPASVGPAAVRLRARAELMSGNLSASRDLVDRARELAHAGGLHGEMSATALVEAELLAAGDRLDDAIGAGVSAVSGAQTAGLPVREGQARVLLAELYHRGSEPAAGREHLGIAKALFQRSGADWLAGQATNAQRRLGAGQPRRRACGPGVATLSGREREIAQMVAQGLTNQAIADRLFLSRRTVEAHIARIFAKVGVSSRVALARLYGTPPS</sequence>
<dbReference type="GO" id="GO:0005524">
    <property type="term" value="F:ATP binding"/>
    <property type="evidence" value="ECO:0007669"/>
    <property type="project" value="UniProtKB-KW"/>
</dbReference>
<dbReference type="SUPFAM" id="SSF48452">
    <property type="entry name" value="TPR-like"/>
    <property type="match status" value="1"/>
</dbReference>
<reference evidence="5" key="1">
    <citation type="journal article" date="2014" name="Int. J. Syst. Evol. Microbiol.">
        <title>Complete genome sequence of Corynebacterium casei LMG S-19264T (=DSM 44701T), isolated from a smear-ripened cheese.</title>
        <authorList>
            <consortium name="US DOE Joint Genome Institute (JGI-PGF)"/>
            <person name="Walter F."/>
            <person name="Albersmeier A."/>
            <person name="Kalinowski J."/>
            <person name="Ruckert C."/>
        </authorList>
    </citation>
    <scope>NUCLEOTIDE SEQUENCE</scope>
    <source>
        <strain evidence="5">CGMCC 4.7299</strain>
    </source>
</reference>
<dbReference type="InterPro" id="IPR016032">
    <property type="entry name" value="Sig_transdc_resp-reg_C-effctor"/>
</dbReference>
<dbReference type="EMBL" id="BMMX01000022">
    <property type="protein sequence ID" value="GGL04346.1"/>
    <property type="molecule type" value="Genomic_DNA"/>
</dbReference>
<dbReference type="Proteomes" id="UP000656042">
    <property type="component" value="Unassembled WGS sequence"/>
</dbReference>
<dbReference type="PROSITE" id="PS00622">
    <property type="entry name" value="HTH_LUXR_1"/>
    <property type="match status" value="1"/>
</dbReference>
<comment type="caution">
    <text evidence="5">The sequence shown here is derived from an EMBL/GenBank/DDBJ whole genome shotgun (WGS) entry which is preliminary data.</text>
</comment>
<keyword evidence="1" id="KW-0547">Nucleotide-binding</keyword>
<dbReference type="AlphaFoldDB" id="A0A8J3C3F7"/>
<dbReference type="InterPro" id="IPR000792">
    <property type="entry name" value="Tscrpt_reg_LuxR_C"/>
</dbReference>
<dbReference type="GO" id="GO:0003677">
    <property type="term" value="F:DNA binding"/>
    <property type="evidence" value="ECO:0007669"/>
    <property type="project" value="InterPro"/>
</dbReference>
<protein>
    <recommendedName>
        <fullName evidence="4">HTH luxR-type domain-containing protein</fullName>
    </recommendedName>
</protein>
<dbReference type="InterPro" id="IPR041664">
    <property type="entry name" value="AAA_16"/>
</dbReference>
<evidence type="ECO:0000256" key="1">
    <source>
        <dbReference type="ARBA" id="ARBA00022741"/>
    </source>
</evidence>
<proteinExistence type="predicted"/>